<dbReference type="GeneID" id="114586375"/>
<evidence type="ECO:0000256" key="5">
    <source>
        <dbReference type="ARBA" id="ARBA00022656"/>
    </source>
</evidence>
<dbReference type="Proteomes" id="UP000472272">
    <property type="component" value="Chromosome 16"/>
</dbReference>
<dbReference type="SMART" id="SM00050">
    <property type="entry name" value="DISIN"/>
    <property type="match status" value="1"/>
</dbReference>
<evidence type="ECO:0000256" key="10">
    <source>
        <dbReference type="ARBA" id="ARBA00022989"/>
    </source>
</evidence>
<protein>
    <submittedName>
        <fullName evidence="20">ADAM metallopeptidase domain 15</fullName>
    </submittedName>
</protein>
<dbReference type="AlphaFoldDB" id="A0A670JIV3"/>
<feature type="domain" description="Peptidase M12B" evidence="19">
    <location>
        <begin position="226"/>
        <end position="428"/>
    </location>
</feature>
<keyword evidence="11 16" id="KW-0472">Membrane</keyword>
<dbReference type="GeneTree" id="ENSGT00940000159822"/>
<reference evidence="20" key="3">
    <citation type="submission" date="2025-09" db="UniProtKB">
        <authorList>
            <consortium name="Ensembl"/>
        </authorList>
    </citation>
    <scope>IDENTIFICATION</scope>
</reference>
<feature type="chain" id="PRO_5025613191" evidence="17">
    <location>
        <begin position="21"/>
        <end position="909"/>
    </location>
</feature>
<dbReference type="InterPro" id="IPR002870">
    <property type="entry name" value="Peptidase_M12B_N"/>
</dbReference>
<dbReference type="CTD" id="8751"/>
<dbReference type="InterPro" id="IPR024079">
    <property type="entry name" value="MetalloPept_cat_dom_sf"/>
</dbReference>
<dbReference type="GO" id="GO:0016020">
    <property type="term" value="C:membrane"/>
    <property type="evidence" value="ECO:0007669"/>
    <property type="project" value="UniProtKB-SubCell"/>
</dbReference>
<comment type="caution">
    <text evidence="14">Lacks conserved residue(s) required for the propagation of feature annotation.</text>
</comment>
<dbReference type="GO" id="GO:0030336">
    <property type="term" value="P:negative regulation of cell migration"/>
    <property type="evidence" value="ECO:0007669"/>
    <property type="project" value="Ensembl"/>
</dbReference>
<dbReference type="GO" id="GO:0030308">
    <property type="term" value="P:negative regulation of cell growth"/>
    <property type="evidence" value="ECO:0007669"/>
    <property type="project" value="Ensembl"/>
</dbReference>
<dbReference type="Pfam" id="PF00200">
    <property type="entry name" value="Disintegrin"/>
    <property type="match status" value="1"/>
</dbReference>
<feature type="compositionally biased region" description="Pro residues" evidence="15">
    <location>
        <begin position="854"/>
        <end position="868"/>
    </location>
</feature>
<dbReference type="PROSITE" id="PS50215">
    <property type="entry name" value="ADAM_MEPRO"/>
    <property type="match status" value="1"/>
</dbReference>
<evidence type="ECO:0000256" key="17">
    <source>
        <dbReference type="SAM" id="SignalP"/>
    </source>
</evidence>
<dbReference type="Pfam" id="PF01562">
    <property type="entry name" value="Pep_M12B_propep"/>
    <property type="match status" value="1"/>
</dbReference>
<dbReference type="InterPro" id="IPR036436">
    <property type="entry name" value="Disintegrin_dom_sf"/>
</dbReference>
<evidence type="ECO:0000259" key="19">
    <source>
        <dbReference type="PROSITE" id="PS50215"/>
    </source>
</evidence>
<evidence type="ECO:0000256" key="16">
    <source>
        <dbReference type="SAM" id="Phobius"/>
    </source>
</evidence>
<dbReference type="GO" id="GO:0017124">
    <property type="term" value="F:SH3 domain binding"/>
    <property type="evidence" value="ECO:0007669"/>
    <property type="project" value="Ensembl"/>
</dbReference>
<dbReference type="InterPro" id="IPR001762">
    <property type="entry name" value="Disintegrin_dom"/>
</dbReference>
<dbReference type="GO" id="GO:0034987">
    <property type="term" value="F:immunoglobulin receptor binding"/>
    <property type="evidence" value="ECO:0007669"/>
    <property type="project" value="Ensembl"/>
</dbReference>
<keyword evidence="6 16" id="KW-0812">Transmembrane</keyword>
<dbReference type="GO" id="GO:0009986">
    <property type="term" value="C:cell surface"/>
    <property type="evidence" value="ECO:0007669"/>
    <property type="project" value="Ensembl"/>
</dbReference>
<dbReference type="GO" id="GO:0001953">
    <property type="term" value="P:negative regulation of cell-matrix adhesion"/>
    <property type="evidence" value="ECO:0007669"/>
    <property type="project" value="Ensembl"/>
</dbReference>
<organism evidence="20 21">
    <name type="scientific">Podarcis muralis</name>
    <name type="common">Wall lizard</name>
    <name type="synonym">Lacerta muralis</name>
    <dbReference type="NCBI Taxonomy" id="64176"/>
    <lineage>
        <taxon>Eukaryota</taxon>
        <taxon>Metazoa</taxon>
        <taxon>Chordata</taxon>
        <taxon>Craniata</taxon>
        <taxon>Vertebrata</taxon>
        <taxon>Euteleostomi</taxon>
        <taxon>Lepidosauria</taxon>
        <taxon>Squamata</taxon>
        <taxon>Bifurcata</taxon>
        <taxon>Unidentata</taxon>
        <taxon>Episquamata</taxon>
        <taxon>Laterata</taxon>
        <taxon>Lacertibaenia</taxon>
        <taxon>Lacertidae</taxon>
        <taxon>Podarcis</taxon>
    </lineage>
</organism>
<dbReference type="PROSITE" id="PS50214">
    <property type="entry name" value="DISINTEGRIN_2"/>
    <property type="match status" value="1"/>
</dbReference>
<keyword evidence="4" id="KW-0964">Secreted</keyword>
<evidence type="ECO:0000256" key="1">
    <source>
        <dbReference type="ARBA" id="ARBA00001947"/>
    </source>
</evidence>
<evidence type="ECO:0000256" key="11">
    <source>
        <dbReference type="ARBA" id="ARBA00023136"/>
    </source>
</evidence>
<feature type="region of interest" description="Disordered" evidence="15">
    <location>
        <begin position="601"/>
        <end position="620"/>
    </location>
</feature>
<evidence type="ECO:0000256" key="7">
    <source>
        <dbReference type="ARBA" id="ARBA00022723"/>
    </source>
</evidence>
<dbReference type="GO" id="GO:0007229">
    <property type="term" value="P:integrin-mediated signaling pathway"/>
    <property type="evidence" value="ECO:0007669"/>
    <property type="project" value="Ensembl"/>
</dbReference>
<evidence type="ECO:0000256" key="6">
    <source>
        <dbReference type="ARBA" id="ARBA00022692"/>
    </source>
</evidence>
<keyword evidence="17" id="KW-0732">Signal</keyword>
<reference evidence="20" key="2">
    <citation type="submission" date="2025-08" db="UniProtKB">
        <authorList>
            <consortium name="Ensembl"/>
        </authorList>
    </citation>
    <scope>IDENTIFICATION</scope>
</reference>
<keyword evidence="10 16" id="KW-1133">Transmembrane helix</keyword>
<dbReference type="GO" id="GO:0004222">
    <property type="term" value="F:metalloendopeptidase activity"/>
    <property type="evidence" value="ECO:0007669"/>
    <property type="project" value="InterPro"/>
</dbReference>
<dbReference type="GO" id="GO:0005178">
    <property type="term" value="F:integrin binding"/>
    <property type="evidence" value="ECO:0007669"/>
    <property type="project" value="Ensembl"/>
</dbReference>
<keyword evidence="12 13" id="KW-1015">Disulfide bond</keyword>
<evidence type="ECO:0000313" key="21">
    <source>
        <dbReference type="Proteomes" id="UP000472272"/>
    </source>
</evidence>
<dbReference type="GO" id="GO:1904628">
    <property type="term" value="P:cellular response to phorbol 13-acetate 12-myristate"/>
    <property type="evidence" value="ECO:0007669"/>
    <property type="project" value="Ensembl"/>
</dbReference>
<evidence type="ECO:0000256" key="13">
    <source>
        <dbReference type="PROSITE-ProRule" id="PRU00068"/>
    </source>
</evidence>
<reference evidence="20 21" key="1">
    <citation type="journal article" date="2019" name="Proc. Natl. Acad. Sci. U.S.A.">
        <title>Regulatory changes in pterin and carotenoid genes underlie balanced color polymorphisms in the wall lizard.</title>
        <authorList>
            <person name="Andrade P."/>
            <person name="Pinho C."/>
            <person name="Perez I de Lanuza G."/>
            <person name="Afonso S."/>
            <person name="Brejcha J."/>
            <person name="Rubin C.J."/>
            <person name="Wallerman O."/>
            <person name="Pereira P."/>
            <person name="Sabatino S.J."/>
            <person name="Bellati A."/>
            <person name="Pellitteri-Rosa D."/>
            <person name="Bosakova Z."/>
            <person name="Bunikis I."/>
            <person name="Carretero M.A."/>
            <person name="Feiner N."/>
            <person name="Marsik P."/>
            <person name="Pauperio F."/>
            <person name="Salvi D."/>
            <person name="Soler L."/>
            <person name="While G.M."/>
            <person name="Uller T."/>
            <person name="Font E."/>
            <person name="Andersson L."/>
            <person name="Carneiro M."/>
        </authorList>
    </citation>
    <scope>NUCLEOTIDE SEQUENCE</scope>
</reference>
<feature type="region of interest" description="Disordered" evidence="15">
    <location>
        <begin position="761"/>
        <end position="909"/>
    </location>
</feature>
<keyword evidence="21" id="KW-1185">Reference proteome</keyword>
<feature type="compositionally biased region" description="Pro residues" evidence="15">
    <location>
        <begin position="811"/>
        <end position="823"/>
    </location>
</feature>
<keyword evidence="8" id="KW-0378">Hydrolase</keyword>
<dbReference type="GO" id="GO:0070062">
    <property type="term" value="C:extracellular exosome"/>
    <property type="evidence" value="ECO:0007669"/>
    <property type="project" value="Ensembl"/>
</dbReference>
<dbReference type="Gene3D" id="4.10.70.10">
    <property type="entry name" value="Disintegrin domain"/>
    <property type="match status" value="1"/>
</dbReference>
<dbReference type="GO" id="GO:0060317">
    <property type="term" value="P:cardiac epithelial to mesenchymal transition"/>
    <property type="evidence" value="ECO:0007669"/>
    <property type="project" value="Ensembl"/>
</dbReference>
<dbReference type="PANTHER" id="PTHR11905:SF130">
    <property type="entry name" value="DISINTEGRIN AND METALLOPROTEINASE DOMAIN-CONTAINING PROTEIN 15"/>
    <property type="match status" value="1"/>
</dbReference>
<dbReference type="FunFam" id="3.40.390.10:FF:000002">
    <property type="entry name" value="Disintegrin and metalloproteinase domain-containing protein 22"/>
    <property type="match status" value="1"/>
</dbReference>
<evidence type="ECO:0000256" key="12">
    <source>
        <dbReference type="ARBA" id="ARBA00023157"/>
    </source>
</evidence>
<dbReference type="PANTHER" id="PTHR11905">
    <property type="entry name" value="ADAM A DISINTEGRIN AND METALLOPROTEASE DOMAIN"/>
    <property type="match status" value="1"/>
</dbReference>
<dbReference type="GO" id="GO:0006508">
    <property type="term" value="P:proteolysis"/>
    <property type="evidence" value="ECO:0007669"/>
    <property type="project" value="InterPro"/>
</dbReference>
<keyword evidence="7 14" id="KW-0479">Metal-binding</keyword>
<keyword evidence="9 14" id="KW-0862">Zinc</keyword>
<gene>
    <name evidence="20" type="primary">ADAM15</name>
</gene>
<feature type="compositionally biased region" description="Pro residues" evidence="15">
    <location>
        <begin position="889"/>
        <end position="899"/>
    </location>
</feature>
<dbReference type="InterPro" id="IPR006586">
    <property type="entry name" value="ADAM_Cys-rich"/>
</dbReference>
<feature type="disulfide bond" evidence="13">
    <location>
        <begin position="494"/>
        <end position="514"/>
    </location>
</feature>
<feature type="binding site" evidence="14">
    <location>
        <position position="360"/>
    </location>
    <ligand>
        <name>Zn(2+)</name>
        <dbReference type="ChEBI" id="CHEBI:29105"/>
        <note>catalytic</note>
    </ligand>
</feature>
<evidence type="ECO:0000256" key="4">
    <source>
        <dbReference type="ARBA" id="ARBA00022525"/>
    </source>
</evidence>
<evidence type="ECO:0000259" key="18">
    <source>
        <dbReference type="PROSITE" id="PS50214"/>
    </source>
</evidence>
<feature type="domain" description="Disintegrin" evidence="18">
    <location>
        <begin position="435"/>
        <end position="522"/>
    </location>
</feature>
<dbReference type="SUPFAM" id="SSF55486">
    <property type="entry name" value="Metalloproteases ('zincins'), catalytic domain"/>
    <property type="match status" value="1"/>
</dbReference>
<dbReference type="GO" id="GO:0090729">
    <property type="term" value="F:toxin activity"/>
    <property type="evidence" value="ECO:0007669"/>
    <property type="project" value="UniProtKB-KW"/>
</dbReference>
<dbReference type="InterPro" id="IPR000742">
    <property type="entry name" value="EGF"/>
</dbReference>
<proteinExistence type="predicted"/>
<dbReference type="FunFam" id="4.10.70.10:FF:000001">
    <property type="entry name" value="Disintegrin and metalloproteinase domain-containing protein 22"/>
    <property type="match status" value="1"/>
</dbReference>
<evidence type="ECO:0000256" key="9">
    <source>
        <dbReference type="ARBA" id="ARBA00022833"/>
    </source>
</evidence>
<feature type="binding site" evidence="14">
    <location>
        <position position="370"/>
    </location>
    <ligand>
        <name>Zn(2+)</name>
        <dbReference type="ChEBI" id="CHEBI:29105"/>
        <note>catalytic</note>
    </ligand>
</feature>
<feature type="signal peptide" evidence="17">
    <location>
        <begin position="1"/>
        <end position="20"/>
    </location>
</feature>
<sequence>MALLWGVGVLLASCAPFGVGGFLPGATPEEREGTSRARKDDVGTLRPWDDRTCSWPISPAILRGGQPVSLKEAALGSQGFPARLRVALEVEGDRLLLDLVQNRELLAGTQGLVYYLSNGERATHPTSTEGNCCYRGKIQGYRDSWANVCVCSGLSGLLVVSSDRSYSLESRSEEDQGTRAYRLESVRQETGKCVLVSLSRGQFHPRPQPERSWLQRAKREAEPERGFVELVMVADQAEFELNPDLNWTQTRMLEIASHMDGFYRTVGLRVALVGLEVWNKGNRVSVDGSPRAVLERLLRWRQEELLPRIPHDSVQLIMGSPFTGGSIGTATQGSICSHRSGGVSMDHSVSPLMIASTLSHQLGHNLGLDHDGAGCSCDGSGPNFPPGRSCIMEPLTGIMPGLTFSSCSHRKLHQILQSDRVWCLLDVPDPGRLVDSRCGNFLVEDKEECDCGLLVECTDPCCNASSCKLMPGAQCAMGGACCHECKLRSAGFLCREAQNECDLPEYCDGTSPRCRANVHKQDGTPCGDEKGVCYGGVCPNYLSQCQELWGPGSVPVSDACVASLNGRGDLEGHCGQRADGSYLPCSEKDALCGRLQCQPSSTNARKQNRTSRAPECPHHTPTPVDDILDLAMVLPGTGCGAGKVCVDQRCRELSSLKLPSCQCNSHGVCNSKGHCHCQSGWAPPNCLSSGSGGSIDSGSAAMESRGSATSTALVLTALLLVLVLCLGICCTKRVHKRLWQIGKGTSCQYSTEAESQVRFIRPAEQRGITHPEPRTYSQAPPGRPRPPQFRQNTELQLMPTSKPAVPDASRPDPPSKPLPPDPIPKGQQASVQDRPAPPTRPLPADPIPKDAQPPAKPPPPQKPLPSDPPRAELCAVPNYDPRVQMLPSRPAPPPPPPMVSGPSLHIHNI</sequence>
<comment type="cofactor">
    <cofactor evidence="1">
        <name>Zn(2+)</name>
        <dbReference type="ChEBI" id="CHEBI:29105"/>
    </cofactor>
</comment>
<evidence type="ECO:0000256" key="14">
    <source>
        <dbReference type="PROSITE-ProRule" id="PRU00276"/>
    </source>
</evidence>
<dbReference type="InterPro" id="IPR001590">
    <property type="entry name" value="Peptidase_M12B"/>
</dbReference>
<accession>A0A670JIV3</accession>
<dbReference type="Pfam" id="PF08516">
    <property type="entry name" value="ADAM_CR"/>
    <property type="match status" value="1"/>
</dbReference>
<feature type="compositionally biased region" description="Pro residues" evidence="15">
    <location>
        <begin position="835"/>
        <end position="846"/>
    </location>
</feature>
<evidence type="ECO:0000256" key="2">
    <source>
        <dbReference type="ARBA" id="ARBA00004167"/>
    </source>
</evidence>
<feature type="compositionally biased region" description="Basic and acidic residues" evidence="15">
    <location>
        <begin position="761"/>
        <end position="773"/>
    </location>
</feature>
<evidence type="ECO:0000256" key="3">
    <source>
        <dbReference type="ARBA" id="ARBA00004613"/>
    </source>
</evidence>
<dbReference type="GO" id="GO:0045087">
    <property type="term" value="P:innate immune response"/>
    <property type="evidence" value="ECO:0007669"/>
    <property type="project" value="Ensembl"/>
</dbReference>
<evidence type="ECO:0000256" key="15">
    <source>
        <dbReference type="SAM" id="MobiDB-lite"/>
    </source>
</evidence>
<dbReference type="SMART" id="SM00608">
    <property type="entry name" value="ACR"/>
    <property type="match status" value="1"/>
</dbReference>
<dbReference type="Pfam" id="PF01421">
    <property type="entry name" value="Reprolysin"/>
    <property type="match status" value="1"/>
</dbReference>
<dbReference type="RefSeq" id="XP_028565581.1">
    <property type="nucleotide sequence ID" value="XM_028709748.1"/>
</dbReference>
<dbReference type="Gene3D" id="3.40.390.10">
    <property type="entry name" value="Collagenase (Catalytic Domain)"/>
    <property type="match status" value="1"/>
</dbReference>
<comment type="subcellular location">
    <subcellularLocation>
        <location evidence="2">Membrane</location>
        <topology evidence="2">Single-pass membrane protein</topology>
    </subcellularLocation>
    <subcellularLocation>
        <location evidence="3">Secreted</location>
    </subcellularLocation>
</comment>
<dbReference type="OMA" id="HADSWAS"/>
<dbReference type="InterPro" id="IPR034027">
    <property type="entry name" value="Reprolysin_adamalysin"/>
</dbReference>
<dbReference type="Ensembl" id="ENSPMRT00000026263.1">
    <property type="protein sequence ID" value="ENSPMRP00000024748.1"/>
    <property type="gene ID" value="ENSPMRG00000015997.1"/>
</dbReference>
<dbReference type="PROSITE" id="PS01186">
    <property type="entry name" value="EGF_2"/>
    <property type="match status" value="1"/>
</dbReference>
<dbReference type="CDD" id="cd04269">
    <property type="entry name" value="ZnMc_adamalysin_II_like"/>
    <property type="match status" value="1"/>
</dbReference>
<evidence type="ECO:0000256" key="8">
    <source>
        <dbReference type="ARBA" id="ARBA00022801"/>
    </source>
</evidence>
<dbReference type="SUPFAM" id="SSF57552">
    <property type="entry name" value="Blood coagulation inhibitor (disintegrin)"/>
    <property type="match status" value="1"/>
</dbReference>
<evidence type="ECO:0000313" key="20">
    <source>
        <dbReference type="Ensembl" id="ENSPMRP00000024748.1"/>
    </source>
</evidence>
<feature type="transmembrane region" description="Helical" evidence="16">
    <location>
        <begin position="712"/>
        <end position="730"/>
    </location>
</feature>
<feature type="binding site" evidence="14">
    <location>
        <position position="364"/>
    </location>
    <ligand>
        <name>Zn(2+)</name>
        <dbReference type="ChEBI" id="CHEBI:29105"/>
        <note>catalytic</note>
    </ligand>
</feature>
<keyword evidence="5" id="KW-0800">Toxin</keyword>
<dbReference type="GO" id="GO:0046872">
    <property type="term" value="F:metal ion binding"/>
    <property type="evidence" value="ECO:0007669"/>
    <property type="project" value="UniProtKB-KW"/>
</dbReference>
<dbReference type="GO" id="GO:0002418">
    <property type="term" value="P:immune response to tumor cell"/>
    <property type="evidence" value="ECO:0007669"/>
    <property type="project" value="Ensembl"/>
</dbReference>
<name>A0A670JIV3_PODMU</name>